<evidence type="ECO:0000256" key="2">
    <source>
        <dbReference type="ARBA" id="ARBA00022536"/>
    </source>
</evidence>
<dbReference type="GO" id="GO:0005044">
    <property type="term" value="F:scavenger receptor activity"/>
    <property type="evidence" value="ECO:0007669"/>
    <property type="project" value="InterPro"/>
</dbReference>
<protein>
    <recommendedName>
        <fullName evidence="5">EGF-like domain-containing protein</fullName>
    </recommendedName>
</protein>
<organism evidence="6 7">
    <name type="scientific">Mytilus coruscus</name>
    <name type="common">Sea mussel</name>
    <dbReference type="NCBI Taxonomy" id="42192"/>
    <lineage>
        <taxon>Eukaryota</taxon>
        <taxon>Metazoa</taxon>
        <taxon>Spiralia</taxon>
        <taxon>Lophotrochozoa</taxon>
        <taxon>Mollusca</taxon>
        <taxon>Bivalvia</taxon>
        <taxon>Autobranchia</taxon>
        <taxon>Pteriomorphia</taxon>
        <taxon>Mytilida</taxon>
        <taxon>Mytiloidea</taxon>
        <taxon>Mytilidae</taxon>
        <taxon>Mytilinae</taxon>
        <taxon>Mytilus</taxon>
    </lineage>
</organism>
<accession>A0A6J8C190</accession>
<dbReference type="AlphaFoldDB" id="A0A6J8C190"/>
<feature type="domain" description="EGF-like" evidence="5">
    <location>
        <begin position="472"/>
        <end position="503"/>
    </location>
</feature>
<dbReference type="SMART" id="SM00181">
    <property type="entry name" value="EGF"/>
    <property type="match status" value="3"/>
</dbReference>
<evidence type="ECO:0000313" key="7">
    <source>
        <dbReference type="Proteomes" id="UP000507470"/>
    </source>
</evidence>
<keyword evidence="3" id="KW-0479">Metal-binding</keyword>
<evidence type="ECO:0000256" key="3">
    <source>
        <dbReference type="ARBA" id="ARBA00022723"/>
    </source>
</evidence>
<dbReference type="EMBL" id="CACVKT020004270">
    <property type="protein sequence ID" value="CAC5388874.1"/>
    <property type="molecule type" value="Genomic_DNA"/>
</dbReference>
<name>A0A6J8C190_MYTCO</name>
<keyword evidence="2" id="KW-0245">EGF-like domain</keyword>
<dbReference type="PANTHER" id="PTHR24043:SF8">
    <property type="entry name" value="EGF-LIKE DOMAIN-CONTAINING PROTEIN"/>
    <property type="match status" value="1"/>
</dbReference>
<dbReference type="Gene3D" id="2.170.300.10">
    <property type="entry name" value="Tie2 ligand-binding domain superfamily"/>
    <property type="match status" value="2"/>
</dbReference>
<feature type="transmembrane region" description="Helical" evidence="4">
    <location>
        <begin position="702"/>
        <end position="726"/>
    </location>
</feature>
<dbReference type="Pfam" id="PF13359">
    <property type="entry name" value="DDE_Tnp_4"/>
    <property type="match status" value="1"/>
</dbReference>
<keyword evidence="4" id="KW-1133">Transmembrane helix</keyword>
<dbReference type="InterPro" id="IPR042635">
    <property type="entry name" value="MEGF10/SREC1/2-like"/>
</dbReference>
<reference evidence="6 7" key="1">
    <citation type="submission" date="2020-06" db="EMBL/GenBank/DDBJ databases">
        <authorList>
            <person name="Li R."/>
            <person name="Bekaert M."/>
        </authorList>
    </citation>
    <scope>NUCLEOTIDE SEQUENCE [LARGE SCALE GENOMIC DNA]</scope>
    <source>
        <strain evidence="7">wild</strain>
    </source>
</reference>
<dbReference type="PANTHER" id="PTHR24043">
    <property type="entry name" value="SCAVENGER RECEPTOR CLASS F"/>
    <property type="match status" value="1"/>
</dbReference>
<dbReference type="InterPro" id="IPR000742">
    <property type="entry name" value="EGF"/>
</dbReference>
<evidence type="ECO:0000256" key="1">
    <source>
        <dbReference type="ARBA" id="ARBA00001968"/>
    </source>
</evidence>
<sequence>MHALPPPSFFEDEQHFMFLLMISMYQTYHKKIRRPLPFYDDRMRSRILEDQNQDQLVLVDVYSTLVSRPYDFLRLSGETVQSFQDLQDLIAPRMVNFQHRAVEPRNRLLITLIWLRQYPTYPMLSLMFGVGTSTVGDIVNNMWLILWEVCVPLVEWPDINSWRQRIGECPEMTRVVGSIDGTSHEILIPSNEPQEEFYSRHRKYHCIHTQIIIDNRKNICYIHSGFLGHDNDAFTYQQMKSIGLGMELDFPDNYNLASDSSVSQNPSGSQAASLAIDGNKTSCSKTQGQTVTFQIDLTKASIVTGIFITFGVMSGTVYSNDYVGNNNQYVICATGSAREHTTTVGDHTIYASNTSSAWKNGTVLYNGESLPSEVKFFDVFRYLTYESLAEQPSVEFELCEIGVIGCPPTHYGSVCTKLCPQNCQEPCDLQSGNCIFGCSNGWTGDTCDQVCKSRLNFTACTSGRYGKDCLDDCSANCLNATCDHVSGECIEGCHDGWRGFNCTQKCPNGQFGTNCSEFCEGCLSYMCDHVDGLCGNTSACNPGYVYAKYCNKECDNWYFGNNCSMECNCLVDPCNKVDGICPHGGCKEGWHGESCHQRCIDGRFGQNCNRSCDGCLSNSCEATDGLCYNTTGCEPGYLFDEYCNKTCDDWYFGTNCTGKCYCLTGPCSWVIGKCPSDGCKKGWHGESCEIGISDLQKAEPPFAAAIGGGAAAVILVLLIIAVFIIYSRRRVISTKDRKLHRKSSRNETAFDTNKKTSNEHNYANINSIANVDDVTTSLTENGETESQIVKNDDVNVYGNVLSVSKYKIMIGDLKAAIHEKLKGGDFKTEYEILHKGLLYAHVEGSKEENKVKNRFLSLWPCM</sequence>
<dbReference type="OrthoDB" id="10252017at2759"/>
<keyword evidence="4" id="KW-0472">Membrane</keyword>
<dbReference type="InterPro" id="IPR027806">
    <property type="entry name" value="HARBI1_dom"/>
</dbReference>
<dbReference type="Pfam" id="PF13613">
    <property type="entry name" value="HTH_Tnp_4"/>
    <property type="match status" value="1"/>
</dbReference>
<dbReference type="SUPFAM" id="SSF49785">
    <property type="entry name" value="Galactose-binding domain-like"/>
    <property type="match status" value="1"/>
</dbReference>
<keyword evidence="4" id="KW-0812">Transmembrane</keyword>
<dbReference type="GO" id="GO:0046872">
    <property type="term" value="F:metal ion binding"/>
    <property type="evidence" value="ECO:0007669"/>
    <property type="project" value="UniProtKB-KW"/>
</dbReference>
<evidence type="ECO:0000313" key="6">
    <source>
        <dbReference type="EMBL" id="CAC5388874.1"/>
    </source>
</evidence>
<dbReference type="Gene3D" id="2.60.120.260">
    <property type="entry name" value="Galactose-binding domain-like"/>
    <property type="match status" value="1"/>
</dbReference>
<comment type="cofactor">
    <cofactor evidence="1">
        <name>a divalent metal cation</name>
        <dbReference type="ChEBI" id="CHEBI:60240"/>
    </cofactor>
</comment>
<feature type="domain" description="EGF-like" evidence="5">
    <location>
        <begin position="414"/>
        <end position="448"/>
    </location>
</feature>
<dbReference type="Proteomes" id="UP000507470">
    <property type="component" value="Unassembled WGS sequence"/>
</dbReference>
<gene>
    <name evidence="6" type="ORF">MCOR_24106</name>
</gene>
<evidence type="ECO:0000256" key="4">
    <source>
        <dbReference type="SAM" id="Phobius"/>
    </source>
</evidence>
<feature type="domain" description="EGF-like" evidence="5">
    <location>
        <begin position="573"/>
        <end position="596"/>
    </location>
</feature>
<evidence type="ECO:0000259" key="5">
    <source>
        <dbReference type="SMART" id="SM00181"/>
    </source>
</evidence>
<dbReference type="InterPro" id="IPR027805">
    <property type="entry name" value="Transposase_HTH_dom"/>
</dbReference>
<dbReference type="InterPro" id="IPR008979">
    <property type="entry name" value="Galactose-bd-like_sf"/>
</dbReference>
<proteinExistence type="predicted"/>
<keyword evidence="7" id="KW-1185">Reference proteome</keyword>